<dbReference type="HOGENOM" id="CLU_2195171_0_0_0"/>
<keyword evidence="3" id="KW-1185">Reference proteome</keyword>
<dbReference type="EMBL" id="CP003364">
    <property type="protein sequence ID" value="AGA27847.1"/>
    <property type="molecule type" value="Genomic_DNA"/>
</dbReference>
<dbReference type="AlphaFoldDB" id="L0DF02"/>
<organism evidence="2 3">
    <name type="scientific">Singulisphaera acidiphila (strain ATCC BAA-1392 / DSM 18658 / VKM B-2454 / MOB10)</name>
    <dbReference type="NCBI Taxonomy" id="886293"/>
    <lineage>
        <taxon>Bacteria</taxon>
        <taxon>Pseudomonadati</taxon>
        <taxon>Planctomycetota</taxon>
        <taxon>Planctomycetia</taxon>
        <taxon>Isosphaerales</taxon>
        <taxon>Isosphaeraceae</taxon>
        <taxon>Singulisphaera</taxon>
    </lineage>
</organism>
<reference evidence="2 3" key="1">
    <citation type="submission" date="2012-02" db="EMBL/GenBank/DDBJ databases">
        <title>Complete sequence of chromosome of Singulisphaera acidiphila DSM 18658.</title>
        <authorList>
            <consortium name="US DOE Joint Genome Institute (JGI-PGF)"/>
            <person name="Lucas S."/>
            <person name="Copeland A."/>
            <person name="Lapidus A."/>
            <person name="Glavina del Rio T."/>
            <person name="Dalin E."/>
            <person name="Tice H."/>
            <person name="Bruce D."/>
            <person name="Goodwin L."/>
            <person name="Pitluck S."/>
            <person name="Peters L."/>
            <person name="Ovchinnikova G."/>
            <person name="Chertkov O."/>
            <person name="Kyrpides N."/>
            <person name="Mavromatis K."/>
            <person name="Ivanova N."/>
            <person name="Brettin T."/>
            <person name="Detter J.C."/>
            <person name="Han C."/>
            <person name="Larimer F."/>
            <person name="Land M."/>
            <person name="Hauser L."/>
            <person name="Markowitz V."/>
            <person name="Cheng J.-F."/>
            <person name="Hugenholtz P."/>
            <person name="Woyke T."/>
            <person name="Wu D."/>
            <person name="Tindall B."/>
            <person name="Pomrenke H."/>
            <person name="Brambilla E."/>
            <person name="Klenk H.-P."/>
            <person name="Eisen J.A."/>
        </authorList>
    </citation>
    <scope>NUCLEOTIDE SEQUENCE [LARGE SCALE GENOMIC DNA]</scope>
    <source>
        <strain evidence="3">ATCC BAA-1392 / DSM 18658 / VKM B-2454 / MOB10</strain>
    </source>
</reference>
<evidence type="ECO:0000313" key="2">
    <source>
        <dbReference type="EMBL" id="AGA27847.1"/>
    </source>
</evidence>
<gene>
    <name evidence="2" type="ordered locus">Sinac_3597</name>
</gene>
<proteinExistence type="predicted"/>
<feature type="compositionally biased region" description="Basic and acidic residues" evidence="1">
    <location>
        <begin position="41"/>
        <end position="56"/>
    </location>
</feature>
<feature type="region of interest" description="Disordered" evidence="1">
    <location>
        <begin position="32"/>
        <end position="64"/>
    </location>
</feature>
<accession>L0DF02</accession>
<evidence type="ECO:0000313" key="3">
    <source>
        <dbReference type="Proteomes" id="UP000010798"/>
    </source>
</evidence>
<sequence>MKLRALFVKKGMESVALGMAFGRPCARKNPVAWLGPTRRGRSQEISDLTKHARDVPKAGPCHGGEERRLAADEAMHSDRHQDGADQACCQHDCAEAPEGLHLPPHEQS</sequence>
<dbReference type="KEGG" id="saci:Sinac_3597"/>
<protein>
    <submittedName>
        <fullName evidence="2">Uncharacterized protein</fullName>
    </submittedName>
</protein>
<name>L0DF02_SINAD</name>
<dbReference type="Proteomes" id="UP000010798">
    <property type="component" value="Chromosome"/>
</dbReference>
<evidence type="ECO:0000256" key="1">
    <source>
        <dbReference type="SAM" id="MobiDB-lite"/>
    </source>
</evidence>